<dbReference type="InterPro" id="IPR041535">
    <property type="entry name" value="VbhA"/>
</dbReference>
<accession>A0A542EB91</accession>
<organism evidence="2 3">
    <name type="scientific">Kribbella jejuensis</name>
    <dbReference type="NCBI Taxonomy" id="236068"/>
    <lineage>
        <taxon>Bacteria</taxon>
        <taxon>Bacillati</taxon>
        <taxon>Actinomycetota</taxon>
        <taxon>Actinomycetes</taxon>
        <taxon>Propionibacteriales</taxon>
        <taxon>Kribbellaceae</taxon>
        <taxon>Kribbella</taxon>
    </lineage>
</organism>
<reference evidence="2 3" key="1">
    <citation type="submission" date="2019-06" db="EMBL/GenBank/DDBJ databases">
        <title>Sequencing the genomes of 1000 actinobacteria strains.</title>
        <authorList>
            <person name="Klenk H.-P."/>
        </authorList>
    </citation>
    <scope>NUCLEOTIDE SEQUENCE [LARGE SCALE GENOMIC DNA]</scope>
    <source>
        <strain evidence="2 3">DSM 17305</strain>
    </source>
</reference>
<sequence>MPPARAIDRLNADQRRQLDNLIASWRMENMPLSDPEIEVLARYVLGEIDAAERRRLLDDLP</sequence>
<gene>
    <name evidence="2" type="ORF">FB475_5522</name>
</gene>
<dbReference type="CDD" id="cd11586">
    <property type="entry name" value="VbhA_like"/>
    <property type="match status" value="1"/>
</dbReference>
<dbReference type="InterPro" id="IPR033788">
    <property type="entry name" value="VbhA-like"/>
</dbReference>
<evidence type="ECO:0000313" key="2">
    <source>
        <dbReference type="EMBL" id="TQJ12574.1"/>
    </source>
</evidence>
<evidence type="ECO:0000259" key="1">
    <source>
        <dbReference type="Pfam" id="PF18495"/>
    </source>
</evidence>
<dbReference type="AlphaFoldDB" id="A0A542EB91"/>
<feature type="domain" description="Antitoxin VbhA" evidence="1">
    <location>
        <begin position="14"/>
        <end position="56"/>
    </location>
</feature>
<comment type="caution">
    <text evidence="2">The sequence shown here is derived from an EMBL/GenBank/DDBJ whole genome shotgun (WGS) entry which is preliminary data.</text>
</comment>
<proteinExistence type="predicted"/>
<name>A0A542EB91_9ACTN</name>
<dbReference type="EMBL" id="VFMM01000002">
    <property type="protein sequence ID" value="TQJ12574.1"/>
    <property type="molecule type" value="Genomic_DNA"/>
</dbReference>
<protein>
    <recommendedName>
        <fullName evidence="1">Antitoxin VbhA domain-containing protein</fullName>
    </recommendedName>
</protein>
<evidence type="ECO:0000313" key="3">
    <source>
        <dbReference type="Proteomes" id="UP000316298"/>
    </source>
</evidence>
<dbReference type="OrthoDB" id="9955187at2"/>
<keyword evidence="3" id="KW-1185">Reference proteome</keyword>
<dbReference type="InterPro" id="IPR043038">
    <property type="entry name" value="VbhA_sf"/>
</dbReference>
<dbReference type="Proteomes" id="UP000316298">
    <property type="component" value="Unassembled WGS sequence"/>
</dbReference>
<dbReference type="Pfam" id="PF18495">
    <property type="entry name" value="VbhA"/>
    <property type="match status" value="1"/>
</dbReference>
<dbReference type="RefSeq" id="WP_141859446.1">
    <property type="nucleotide sequence ID" value="NZ_BAAAKA010000007.1"/>
</dbReference>
<dbReference type="Gene3D" id="1.10.8.1050">
    <property type="entry name" value="Antitoxin VbhA-like"/>
    <property type="match status" value="1"/>
</dbReference>